<dbReference type="Gene3D" id="3.40.190.10">
    <property type="entry name" value="Periplasmic binding protein-like II"/>
    <property type="match status" value="2"/>
</dbReference>
<dbReference type="SUPFAM" id="SSF53850">
    <property type="entry name" value="Periplasmic binding protein-like II"/>
    <property type="match status" value="1"/>
</dbReference>
<sequence>MTTCMENRISGNGVSRILLRAGAAVAGMLALLGTAQAQDASTKGTVNIVGFSGVFADNYQKFIIEPFKAKYPGIDVTYQQSKNSAETLALLTLQRADPKIDIALIDVAVAIKASKDGIFAKLDPAKVKVLDEMPAWARLDGDKAVAFSQDNLAILYNTDTVKQPPTSWNDLADPKYKGKIAAKLGDTRGVILLPILDKLAGADYKQSIDPALGLLKKIAPNVSTWEPAPDCYAVIQSGEVDLSICWNGRAQYLHDTQGGKIGVAAPKEGSIGQTNTIGLVENSKNAAAAQLFINYALGTEAQAAFAEKSFYGPVNTKVNLADAVAARIYGSKEAQAAQMSLDWNFVAEKYSAWIQRINREVIALN</sequence>
<dbReference type="GO" id="GO:0019808">
    <property type="term" value="F:polyamine binding"/>
    <property type="evidence" value="ECO:0007669"/>
    <property type="project" value="InterPro"/>
</dbReference>
<dbReference type="GO" id="GO:0030975">
    <property type="term" value="F:thiamine binding"/>
    <property type="evidence" value="ECO:0007669"/>
    <property type="project" value="TreeGrafter"/>
</dbReference>
<dbReference type="HOGENOM" id="CLU_026974_4_1_5"/>
<organism evidence="4 5">
    <name type="scientific">Neorhizobium galegae bv. orientalis str. HAMBI 540</name>
    <dbReference type="NCBI Taxonomy" id="1028800"/>
    <lineage>
        <taxon>Bacteria</taxon>
        <taxon>Pseudomonadati</taxon>
        <taxon>Pseudomonadota</taxon>
        <taxon>Alphaproteobacteria</taxon>
        <taxon>Hyphomicrobiales</taxon>
        <taxon>Rhizobiaceae</taxon>
        <taxon>Rhizobium/Agrobacterium group</taxon>
        <taxon>Neorhizobium</taxon>
    </lineage>
</organism>
<dbReference type="GO" id="GO:0030976">
    <property type="term" value="F:thiamine pyrophosphate binding"/>
    <property type="evidence" value="ECO:0007669"/>
    <property type="project" value="TreeGrafter"/>
</dbReference>
<keyword evidence="1 3" id="KW-0732">Signal</keyword>
<dbReference type="GO" id="GO:0030288">
    <property type="term" value="C:outer membrane-bounded periplasmic space"/>
    <property type="evidence" value="ECO:0007669"/>
    <property type="project" value="TreeGrafter"/>
</dbReference>
<evidence type="ECO:0000256" key="3">
    <source>
        <dbReference type="SAM" id="SignalP"/>
    </source>
</evidence>
<keyword evidence="4" id="KW-0614">Plasmid</keyword>
<dbReference type="AlphaFoldDB" id="A0A068SYM5"/>
<feature type="chain" id="PRO_5001653500" evidence="3">
    <location>
        <begin position="38"/>
        <end position="365"/>
    </location>
</feature>
<dbReference type="PATRIC" id="fig|1028800.3.peg.5232"/>
<dbReference type="GO" id="GO:0015846">
    <property type="term" value="P:polyamine transport"/>
    <property type="evidence" value="ECO:0007669"/>
    <property type="project" value="InterPro"/>
</dbReference>
<dbReference type="Pfam" id="PF13416">
    <property type="entry name" value="SBP_bac_8"/>
    <property type="match status" value="1"/>
</dbReference>
<evidence type="ECO:0000256" key="2">
    <source>
        <dbReference type="ARBA" id="ARBA00022764"/>
    </source>
</evidence>
<keyword evidence="5" id="KW-1185">Reference proteome</keyword>
<name>A0A068SYM5_NEOGA</name>
<dbReference type="InterPro" id="IPR006059">
    <property type="entry name" value="SBP"/>
</dbReference>
<accession>A0A068SYM5</accession>
<dbReference type="GO" id="GO:0015888">
    <property type="term" value="P:thiamine transport"/>
    <property type="evidence" value="ECO:0007669"/>
    <property type="project" value="TreeGrafter"/>
</dbReference>
<dbReference type="PANTHER" id="PTHR30006:SF2">
    <property type="entry name" value="ABC TRANSPORTER SUBSTRATE-BINDING PROTEIN"/>
    <property type="match status" value="1"/>
</dbReference>
<dbReference type="InterPro" id="IPR001188">
    <property type="entry name" value="Sperm_putr-bd"/>
</dbReference>
<evidence type="ECO:0000313" key="4">
    <source>
        <dbReference type="EMBL" id="CDN51288.1"/>
    </source>
</evidence>
<evidence type="ECO:0000313" key="5">
    <source>
        <dbReference type="Proteomes" id="UP000028181"/>
    </source>
</evidence>
<dbReference type="Proteomes" id="UP000028181">
    <property type="component" value="Plasmid pHAMBI540a"/>
</dbReference>
<dbReference type="PANTHER" id="PTHR30006">
    <property type="entry name" value="THIAMINE-BINDING PERIPLASMIC PROTEIN-RELATED"/>
    <property type="match status" value="1"/>
</dbReference>
<feature type="signal peptide" evidence="3">
    <location>
        <begin position="1"/>
        <end position="37"/>
    </location>
</feature>
<geneLocation type="plasmid" evidence="5">
    <name>II</name>
</geneLocation>
<keyword evidence="2" id="KW-0574">Periplasm</keyword>
<reference evidence="5" key="1">
    <citation type="journal article" date="2014" name="BMC Genomics">
        <title>Genome sequencing of two Neorhizobium galegae strains reveals a noeT gene responsible for the unusual acetylation of the nodulation factors.</title>
        <authorList>
            <person name="Osterman J."/>
            <person name="Marsh J."/>
            <person name="Laine P.K."/>
            <person name="Zeng Z."/>
            <person name="Alatalo E."/>
            <person name="Sullivan J.T."/>
            <person name="Young J.P."/>
            <person name="Thomas-Oates J."/>
            <person name="Paulin L."/>
            <person name="Lindstrom K."/>
        </authorList>
    </citation>
    <scope>NUCLEOTIDE SEQUENCE [LARGE SCALE GENOMIC DNA]</scope>
    <source>
        <strain evidence="5">HAMBI 540</strain>
    </source>
</reference>
<evidence type="ECO:0000256" key="1">
    <source>
        <dbReference type="ARBA" id="ARBA00022729"/>
    </source>
</evidence>
<dbReference type="CDD" id="cd13589">
    <property type="entry name" value="PBP2_polyamine_RpCGA009"/>
    <property type="match status" value="1"/>
</dbReference>
<dbReference type="EMBL" id="HG938354">
    <property type="protein sequence ID" value="CDN51288.1"/>
    <property type="molecule type" value="Genomic_DNA"/>
</dbReference>
<protein>
    <submittedName>
        <fullName evidence="4">ABC opine/polyamine transporter, periplasmic binding protein</fullName>
    </submittedName>
</protein>
<dbReference type="eggNOG" id="COG0687">
    <property type="taxonomic scope" value="Bacteria"/>
</dbReference>
<dbReference type="KEGG" id="ngg:RG540_PA06120"/>
<proteinExistence type="predicted"/>
<gene>
    <name evidence="4" type="ORF">RG540_PA06120</name>
</gene>
<dbReference type="PRINTS" id="PR00909">
    <property type="entry name" value="SPERMDNBNDNG"/>
</dbReference>